<name>A0A7W3GT97_ENTAS</name>
<evidence type="ECO:0000313" key="1">
    <source>
        <dbReference type="EMBL" id="MBA8079098.1"/>
    </source>
</evidence>
<organism evidence="1 2">
    <name type="scientific">Enterobacter asburiae</name>
    <dbReference type="NCBI Taxonomy" id="61645"/>
    <lineage>
        <taxon>Bacteria</taxon>
        <taxon>Pseudomonadati</taxon>
        <taxon>Pseudomonadota</taxon>
        <taxon>Gammaproteobacteria</taxon>
        <taxon>Enterobacterales</taxon>
        <taxon>Enterobacteriaceae</taxon>
        <taxon>Enterobacter</taxon>
        <taxon>Enterobacter cloacae complex</taxon>
    </lineage>
</organism>
<dbReference type="Proteomes" id="UP000533461">
    <property type="component" value="Unassembled WGS sequence"/>
</dbReference>
<evidence type="ECO:0000313" key="2">
    <source>
        <dbReference type="Proteomes" id="UP000533461"/>
    </source>
</evidence>
<comment type="caution">
    <text evidence="1">The sequence shown here is derived from an EMBL/GenBank/DDBJ whole genome shotgun (WGS) entry which is preliminary data.</text>
</comment>
<dbReference type="AlphaFoldDB" id="A0A7W3GT97"/>
<dbReference type="RefSeq" id="WP_182382975.1">
    <property type="nucleotide sequence ID" value="NZ_JABXQT010000001.1"/>
</dbReference>
<accession>A0A7W3GT97</accession>
<sequence length="328" mass="38402">MLKRDFDFVFLSKAGLMKPVNKKQTLGSIKKLERIYCMDFFDSRSYSERVYFQELNSLLVHSFDEVDFDNRVEMINAAKALTSPILYKKEQFLKKLTGQHARLINLYPDTHSLRFSLNILQTTLMPGALNTLKIKERCALLSDYMSRLLNNMRQRVCLKDKTGYFWCFMKDSTGMPYIHLNLYYENTYSNAMRVTNFLDLWVDVTKGTGSAIFFGFSEHYKNTEIYNDKTRSTLRKGLTILDAQKKHENIVMEDFNELDDVTVKYFEEASGKSFQKYLFQVARQSYSVHTLNFISHVELNNKTISPNRFSAPFDPVRARKIRSYALSS</sequence>
<gene>
    <name evidence="1" type="ORF">HV056_21520</name>
</gene>
<reference evidence="1 2" key="1">
    <citation type="submission" date="2020-06" db="EMBL/GenBank/DDBJ databases">
        <title>REHAB project genomes.</title>
        <authorList>
            <person name="Shaw L.P."/>
        </authorList>
    </citation>
    <scope>NUCLEOTIDE SEQUENCE [LARGE SCALE GENOMIC DNA]</scope>
    <source>
        <strain evidence="1 2">RHBSTW-00074</strain>
    </source>
</reference>
<proteinExistence type="predicted"/>
<protein>
    <submittedName>
        <fullName evidence="1">Uncharacterized protein</fullName>
    </submittedName>
</protein>
<dbReference type="EMBL" id="JABXRP010000001">
    <property type="protein sequence ID" value="MBA8079098.1"/>
    <property type="molecule type" value="Genomic_DNA"/>
</dbReference>